<sequence>MAANDGIVHLELWFGIGLKGEQLLHYAEQHDLNDARMRCGSIRQWRTERYIPDYGRRACG</sequence>
<organism evidence="1 2">
    <name type="scientific">Stereum hirsutum (strain FP-91666)</name>
    <name type="common">White-rot fungus</name>
    <dbReference type="NCBI Taxonomy" id="721885"/>
    <lineage>
        <taxon>Eukaryota</taxon>
        <taxon>Fungi</taxon>
        <taxon>Dikarya</taxon>
        <taxon>Basidiomycota</taxon>
        <taxon>Agaricomycotina</taxon>
        <taxon>Agaricomycetes</taxon>
        <taxon>Russulales</taxon>
        <taxon>Stereaceae</taxon>
        <taxon>Stereum</taxon>
    </lineage>
</organism>
<evidence type="ECO:0000313" key="2">
    <source>
        <dbReference type="Proteomes" id="UP000053927"/>
    </source>
</evidence>
<dbReference type="Proteomes" id="UP000053927">
    <property type="component" value="Unassembled WGS sequence"/>
</dbReference>
<dbReference type="EMBL" id="JH687399">
    <property type="protein sequence ID" value="EIM80233.1"/>
    <property type="molecule type" value="Genomic_DNA"/>
</dbReference>
<dbReference type="RefSeq" id="XP_007310831.1">
    <property type="nucleotide sequence ID" value="XM_007310769.1"/>
</dbReference>
<name>R7RZH5_STEHR</name>
<reference evidence="2" key="1">
    <citation type="journal article" date="2012" name="Science">
        <title>The Paleozoic origin of enzymatic lignin decomposition reconstructed from 31 fungal genomes.</title>
        <authorList>
            <person name="Floudas D."/>
            <person name="Binder M."/>
            <person name="Riley R."/>
            <person name="Barry K."/>
            <person name="Blanchette R.A."/>
            <person name="Henrissat B."/>
            <person name="Martinez A.T."/>
            <person name="Otillar R."/>
            <person name="Spatafora J.W."/>
            <person name="Yadav J.S."/>
            <person name="Aerts A."/>
            <person name="Benoit I."/>
            <person name="Boyd A."/>
            <person name="Carlson A."/>
            <person name="Copeland A."/>
            <person name="Coutinho P.M."/>
            <person name="de Vries R.P."/>
            <person name="Ferreira P."/>
            <person name="Findley K."/>
            <person name="Foster B."/>
            <person name="Gaskell J."/>
            <person name="Glotzer D."/>
            <person name="Gorecki P."/>
            <person name="Heitman J."/>
            <person name="Hesse C."/>
            <person name="Hori C."/>
            <person name="Igarashi K."/>
            <person name="Jurgens J.A."/>
            <person name="Kallen N."/>
            <person name="Kersten P."/>
            <person name="Kohler A."/>
            <person name="Kuees U."/>
            <person name="Kumar T.K.A."/>
            <person name="Kuo A."/>
            <person name="LaButti K."/>
            <person name="Larrondo L.F."/>
            <person name="Lindquist E."/>
            <person name="Ling A."/>
            <person name="Lombard V."/>
            <person name="Lucas S."/>
            <person name="Lundell T."/>
            <person name="Martin R."/>
            <person name="McLaughlin D.J."/>
            <person name="Morgenstern I."/>
            <person name="Morin E."/>
            <person name="Murat C."/>
            <person name="Nagy L.G."/>
            <person name="Nolan M."/>
            <person name="Ohm R.A."/>
            <person name="Patyshakuliyeva A."/>
            <person name="Rokas A."/>
            <person name="Ruiz-Duenas F.J."/>
            <person name="Sabat G."/>
            <person name="Salamov A."/>
            <person name="Samejima M."/>
            <person name="Schmutz J."/>
            <person name="Slot J.C."/>
            <person name="St John F."/>
            <person name="Stenlid J."/>
            <person name="Sun H."/>
            <person name="Sun S."/>
            <person name="Syed K."/>
            <person name="Tsang A."/>
            <person name="Wiebenga A."/>
            <person name="Young D."/>
            <person name="Pisabarro A."/>
            <person name="Eastwood D.C."/>
            <person name="Martin F."/>
            <person name="Cullen D."/>
            <person name="Grigoriev I.V."/>
            <person name="Hibbett D.S."/>
        </authorList>
    </citation>
    <scope>NUCLEOTIDE SEQUENCE [LARGE SCALE GENOMIC DNA]</scope>
    <source>
        <strain evidence="2">FP-91666</strain>
    </source>
</reference>
<protein>
    <submittedName>
        <fullName evidence="1">Uncharacterized protein</fullName>
    </submittedName>
</protein>
<accession>R7RZH5</accession>
<proteinExistence type="predicted"/>
<evidence type="ECO:0000313" key="1">
    <source>
        <dbReference type="EMBL" id="EIM80233.1"/>
    </source>
</evidence>
<gene>
    <name evidence="1" type="ORF">STEHIDRAFT_163105</name>
</gene>
<dbReference type="GeneID" id="18802225"/>
<dbReference type="KEGG" id="shs:STEHIDRAFT_163105"/>
<dbReference type="AlphaFoldDB" id="R7RZH5"/>
<keyword evidence="2" id="KW-1185">Reference proteome</keyword>